<dbReference type="Pfam" id="PF21307">
    <property type="entry name" value="Glyco_hydro_95_C"/>
    <property type="match status" value="1"/>
</dbReference>
<sequence>MTWDLNRRQALLAGLAGGALLAGPARGQAAAPPPVGASPWTLWYHQPATRWVEALPVGNGRMGAMVFGGAGAERLQLNEDSFWAGGPYDPTNADARAALPQVRALLRAQRYEEAQALAQERLMARPIRQMSYQTLGELLIDMPGQDDPDDYRRWLDLDGAIAATEWQSGGRRFRRIVFASAADGVIAVRLEALDGAPAAWSLRFAAGGGTARGDTLVQTGRNREEHGIAGALTYAIALRALDGAGRIEGERLHVDGPAATVLIAARTSYRNWRDVSGAPEAEALRDLDSAGRRTAETLLARHQHDHRSLFRRFDIDLGPDRSAETPTDARVRYSHERGNDDPVLAALYVQYGRYLLIASSRAGGQPANLQGLWNDSNRPPWGSKYTININTEMNYWPAEPTGLSETIEPLIAMAEDLAVSGARIARAHFGARGWVAHHNTDLWRAAAPIDGAFYGIWPTGGAWLCKHLWDRWDFSRDRAVLQRIYPVLRDAALFFLDAMVEHPAGLVTSPSISPENAHHPKVSLCEGPAMDRQILRELFANVIEASRLLGRDAALRAQLEAARARIPADRIGKAGQLQEWLEDWDLEVPEIQHRHVSHLYALYPGHEIRPADPALFKAARRALEIRGDDATGWGIGWRINLWARLGDGERAYTVLRKLLGPDRTYPNLFDAHPPFQIDGNFGGAAGVVEMLVRDQPDGVTLLPALPKAWPSGRLRGVRLRGGLTMDLAWRDGALAEAAITAAGPVERHFTYGAAQRNLAFKRGERRIFDGTAR</sequence>
<dbReference type="GO" id="GO:0005975">
    <property type="term" value="P:carbohydrate metabolic process"/>
    <property type="evidence" value="ECO:0007669"/>
    <property type="project" value="InterPro"/>
</dbReference>
<dbReference type="PANTHER" id="PTHR31084">
    <property type="entry name" value="ALPHA-L-FUCOSIDASE 2"/>
    <property type="match status" value="1"/>
</dbReference>
<accession>A0A4Y8ZRY8</accession>
<proteinExistence type="predicted"/>
<dbReference type="InterPro" id="IPR012341">
    <property type="entry name" value="6hp_glycosidase-like_sf"/>
</dbReference>
<feature type="domain" description="Alpha fucosidase A-like C-terminal" evidence="2">
    <location>
        <begin position="698"/>
        <end position="743"/>
    </location>
</feature>
<dbReference type="SUPFAM" id="SSF48208">
    <property type="entry name" value="Six-hairpin glycosidases"/>
    <property type="match status" value="1"/>
</dbReference>
<dbReference type="InterPro" id="IPR027414">
    <property type="entry name" value="GH95_N_dom"/>
</dbReference>
<evidence type="ECO:0000313" key="4">
    <source>
        <dbReference type="EMBL" id="TFI57569.1"/>
    </source>
</evidence>
<feature type="domain" description="Glycosyl hydrolase family 95 N-terminal" evidence="1">
    <location>
        <begin position="42"/>
        <end position="271"/>
    </location>
</feature>
<keyword evidence="4" id="KW-0378">Hydrolase</keyword>
<dbReference type="InterPro" id="IPR049053">
    <property type="entry name" value="AFCA-like_C"/>
</dbReference>
<dbReference type="Gene3D" id="1.50.10.10">
    <property type="match status" value="1"/>
</dbReference>
<reference evidence="4 5" key="1">
    <citation type="submission" date="2019-03" db="EMBL/GenBank/DDBJ databases">
        <title>Genome sequence of Sphingomonas sp. 17J27-24.</title>
        <authorList>
            <person name="Kim M."/>
            <person name="Maeng S."/>
            <person name="Sathiyaraj S."/>
        </authorList>
    </citation>
    <scope>NUCLEOTIDE SEQUENCE [LARGE SCALE GENOMIC DNA]</scope>
    <source>
        <strain evidence="4 5">17J27-24</strain>
    </source>
</reference>
<dbReference type="Pfam" id="PF14498">
    <property type="entry name" value="Glyco_hyd_65N_2"/>
    <property type="match status" value="1"/>
</dbReference>
<dbReference type="Pfam" id="PF22124">
    <property type="entry name" value="Glyco_hydro_95_cat"/>
    <property type="match status" value="1"/>
</dbReference>
<keyword evidence="5" id="KW-1185">Reference proteome</keyword>
<comment type="caution">
    <text evidence="4">The sequence shown here is derived from an EMBL/GenBank/DDBJ whole genome shotgun (WGS) entry which is preliminary data.</text>
</comment>
<dbReference type="PANTHER" id="PTHR31084:SF0">
    <property type="entry name" value="ALPHA-L-FUCOSIDASE 2"/>
    <property type="match status" value="1"/>
</dbReference>
<protein>
    <submittedName>
        <fullName evidence="4">Glycoside hydrolase family 95 protein</fullName>
    </submittedName>
</protein>
<dbReference type="OrthoDB" id="9802600at2"/>
<dbReference type="InterPro" id="IPR008928">
    <property type="entry name" value="6-hairpin_glycosidase_sf"/>
</dbReference>
<dbReference type="GO" id="GO:0004560">
    <property type="term" value="F:alpha-L-fucosidase activity"/>
    <property type="evidence" value="ECO:0007669"/>
    <property type="project" value="InterPro"/>
</dbReference>
<evidence type="ECO:0000313" key="5">
    <source>
        <dbReference type="Proteomes" id="UP000298213"/>
    </source>
</evidence>
<gene>
    <name evidence="4" type="ORF">E2493_14465</name>
</gene>
<dbReference type="PIRSF" id="PIRSF007663">
    <property type="entry name" value="UCP007663"/>
    <property type="match status" value="1"/>
</dbReference>
<feature type="domain" description="Glycosyl hydrolase family 95 catalytic" evidence="3">
    <location>
        <begin position="295"/>
        <end position="691"/>
    </location>
</feature>
<name>A0A4Y8ZRY8_9SPHN</name>
<evidence type="ECO:0000259" key="3">
    <source>
        <dbReference type="Pfam" id="PF22124"/>
    </source>
</evidence>
<dbReference type="InterPro" id="IPR006311">
    <property type="entry name" value="TAT_signal"/>
</dbReference>
<dbReference type="PROSITE" id="PS51318">
    <property type="entry name" value="TAT"/>
    <property type="match status" value="1"/>
</dbReference>
<evidence type="ECO:0000259" key="1">
    <source>
        <dbReference type="Pfam" id="PF14498"/>
    </source>
</evidence>
<dbReference type="EMBL" id="SPDV01000029">
    <property type="protein sequence ID" value="TFI57569.1"/>
    <property type="molecule type" value="Genomic_DNA"/>
</dbReference>
<evidence type="ECO:0000259" key="2">
    <source>
        <dbReference type="Pfam" id="PF21307"/>
    </source>
</evidence>
<dbReference type="Proteomes" id="UP000298213">
    <property type="component" value="Unassembled WGS sequence"/>
</dbReference>
<dbReference type="InterPro" id="IPR054363">
    <property type="entry name" value="GH95_cat"/>
</dbReference>
<dbReference type="RefSeq" id="WP_135088016.1">
    <property type="nucleotide sequence ID" value="NZ_SPDV01000029.1"/>
</dbReference>
<organism evidence="4 5">
    <name type="scientific">Sphingomonas parva</name>
    <dbReference type="NCBI Taxonomy" id="2555898"/>
    <lineage>
        <taxon>Bacteria</taxon>
        <taxon>Pseudomonadati</taxon>
        <taxon>Pseudomonadota</taxon>
        <taxon>Alphaproteobacteria</taxon>
        <taxon>Sphingomonadales</taxon>
        <taxon>Sphingomonadaceae</taxon>
        <taxon>Sphingomonas</taxon>
    </lineage>
</organism>
<dbReference type="InterPro" id="IPR016518">
    <property type="entry name" value="Alpha-L-fucosidase"/>
</dbReference>
<dbReference type="AlphaFoldDB" id="A0A4Y8ZRY8"/>